<dbReference type="CDD" id="cd06171">
    <property type="entry name" value="Sigma70_r4"/>
    <property type="match status" value="1"/>
</dbReference>
<dbReference type="SUPFAM" id="SSF88659">
    <property type="entry name" value="Sigma3 and sigma4 domains of RNA polymerase sigma factors"/>
    <property type="match status" value="2"/>
</dbReference>
<dbReference type="GO" id="GO:0006352">
    <property type="term" value="P:DNA-templated transcription initiation"/>
    <property type="evidence" value="ECO:0007669"/>
    <property type="project" value="InterPro"/>
</dbReference>
<evidence type="ECO:0000313" key="7">
    <source>
        <dbReference type="EMBL" id="ACK71551.1"/>
    </source>
</evidence>
<dbReference type="Pfam" id="PF04545">
    <property type="entry name" value="Sigma70_r4"/>
    <property type="match status" value="1"/>
</dbReference>
<evidence type="ECO:0000259" key="6">
    <source>
        <dbReference type="PROSITE" id="PS00715"/>
    </source>
</evidence>
<accession>B7KCK0</accession>
<evidence type="ECO:0000313" key="8">
    <source>
        <dbReference type="Proteomes" id="UP000002384"/>
    </source>
</evidence>
<dbReference type="PRINTS" id="PR00046">
    <property type="entry name" value="SIGMA70FCT"/>
</dbReference>
<dbReference type="STRING" id="65393.PCC7424_3149"/>
<dbReference type="InterPro" id="IPR007630">
    <property type="entry name" value="RNA_pol_sigma70_r4"/>
</dbReference>
<evidence type="ECO:0000256" key="1">
    <source>
        <dbReference type="ARBA" id="ARBA00007788"/>
    </source>
</evidence>
<dbReference type="eggNOG" id="COG0568">
    <property type="taxonomic scope" value="Bacteria"/>
</dbReference>
<dbReference type="Gene3D" id="1.10.10.10">
    <property type="entry name" value="Winged helix-like DNA-binding domain superfamily/Winged helix DNA-binding domain"/>
    <property type="match status" value="2"/>
</dbReference>
<dbReference type="Pfam" id="PF00140">
    <property type="entry name" value="Sigma70_r1_2"/>
    <property type="match status" value="1"/>
</dbReference>
<proteinExistence type="inferred from homology"/>
<reference evidence="8" key="1">
    <citation type="journal article" date="2011" name="MBio">
        <title>Novel metabolic attributes of the genus Cyanothece, comprising a group of unicellular nitrogen-fixing Cyanobacteria.</title>
        <authorList>
            <person name="Bandyopadhyay A."/>
            <person name="Elvitigala T."/>
            <person name="Welsh E."/>
            <person name="Stockel J."/>
            <person name="Liberton M."/>
            <person name="Min H."/>
            <person name="Sherman L.A."/>
            <person name="Pakrasi H.B."/>
        </authorList>
    </citation>
    <scope>NUCLEOTIDE SEQUENCE [LARGE SCALE GENOMIC DNA]</scope>
    <source>
        <strain evidence="8">PCC 7424</strain>
    </source>
</reference>
<dbReference type="PIRSF" id="PIRSF000770">
    <property type="entry name" value="RNA_pol_sigma-SigE/K"/>
    <property type="match status" value="1"/>
</dbReference>
<dbReference type="GO" id="GO:0003677">
    <property type="term" value="F:DNA binding"/>
    <property type="evidence" value="ECO:0007669"/>
    <property type="project" value="UniProtKB-KW"/>
</dbReference>
<gene>
    <name evidence="7" type="ordered locus">PCC7424_3149</name>
</gene>
<dbReference type="InterPro" id="IPR050239">
    <property type="entry name" value="Sigma-70_RNA_pol_init_factors"/>
</dbReference>
<dbReference type="Gene3D" id="1.20.120.1810">
    <property type="match status" value="1"/>
</dbReference>
<keyword evidence="2" id="KW-0805">Transcription regulation</keyword>
<dbReference type="GO" id="GO:0016987">
    <property type="term" value="F:sigma factor activity"/>
    <property type="evidence" value="ECO:0007669"/>
    <property type="project" value="UniProtKB-KW"/>
</dbReference>
<dbReference type="PROSITE" id="PS00715">
    <property type="entry name" value="SIGMA70_1"/>
    <property type="match status" value="1"/>
</dbReference>
<dbReference type="KEGG" id="cyc:PCC7424_3149"/>
<dbReference type="AlphaFoldDB" id="B7KCK0"/>
<dbReference type="Pfam" id="PF04542">
    <property type="entry name" value="Sigma70_r2"/>
    <property type="match status" value="1"/>
</dbReference>
<evidence type="ECO:0000256" key="3">
    <source>
        <dbReference type="ARBA" id="ARBA00023082"/>
    </source>
</evidence>
<dbReference type="OrthoDB" id="1185556at2"/>
<dbReference type="PANTHER" id="PTHR30603">
    <property type="entry name" value="RNA POLYMERASE SIGMA FACTOR RPO"/>
    <property type="match status" value="1"/>
</dbReference>
<dbReference type="EMBL" id="CP001291">
    <property type="protein sequence ID" value="ACK71551.1"/>
    <property type="molecule type" value="Genomic_DNA"/>
</dbReference>
<dbReference type="PANTHER" id="PTHR30603:SF60">
    <property type="entry name" value="RNA POLYMERASE SIGMA FACTOR RPOD"/>
    <property type="match status" value="1"/>
</dbReference>
<evidence type="ECO:0000256" key="5">
    <source>
        <dbReference type="ARBA" id="ARBA00023163"/>
    </source>
</evidence>
<dbReference type="InterPro" id="IPR014284">
    <property type="entry name" value="RNA_pol_sigma-70_dom"/>
</dbReference>
<dbReference type="RefSeq" id="WP_015955148.1">
    <property type="nucleotide sequence ID" value="NC_011729.1"/>
</dbReference>
<dbReference type="InterPro" id="IPR007624">
    <property type="entry name" value="RNA_pol_sigma70_r3"/>
</dbReference>
<sequence length="295" mass="34038">MATAKLDPVRSYLQEIGRIPLLNSEEEVQLATKVQNMLPLLEKENLTAAEKKIVEQGQIAKRKMIQANLRLVVSIAKRYQRRGLSLLDLIQEGSLGLIRAVEKFDPSKGYKFSTYAYWWVRQAITRALAEKSRTIRLPIHMTENLNQLKKSVRELTGELGRKPNEQEVAQRMEIPVEKLREIRHAVYRTDAKSLNITLDDNQTELGEVLPDETSLPIEFVSQWELVTKINDLLEDLPPRQREIITLRFGLQTGKRMSYKEIGRQCGISHERARQLLNRAMRTLKQKAFRLGEVAV</sequence>
<protein>
    <submittedName>
        <fullName evidence="7">RNA polymerase, sigma 70 subunit, RpoD subfamily</fullName>
    </submittedName>
</protein>
<comment type="similarity">
    <text evidence="1">Belongs to the sigma-70 factor family.</text>
</comment>
<dbReference type="Pfam" id="PF04539">
    <property type="entry name" value="Sigma70_r3"/>
    <property type="match status" value="1"/>
</dbReference>
<dbReference type="InterPro" id="IPR007627">
    <property type="entry name" value="RNA_pol_sigma70_r2"/>
</dbReference>
<keyword evidence="3" id="KW-0731">Sigma factor</keyword>
<dbReference type="SUPFAM" id="SSF88946">
    <property type="entry name" value="Sigma2 domain of RNA polymerase sigma factors"/>
    <property type="match status" value="1"/>
</dbReference>
<keyword evidence="5" id="KW-0804">Transcription</keyword>
<organism evidence="7 8">
    <name type="scientific">Gloeothece citriformis (strain PCC 7424)</name>
    <name type="common">Cyanothece sp. (strain PCC 7424)</name>
    <dbReference type="NCBI Taxonomy" id="65393"/>
    <lineage>
        <taxon>Bacteria</taxon>
        <taxon>Bacillati</taxon>
        <taxon>Cyanobacteriota</taxon>
        <taxon>Cyanophyceae</taxon>
        <taxon>Oscillatoriophycideae</taxon>
        <taxon>Chroococcales</taxon>
        <taxon>Aphanothecaceae</taxon>
        <taxon>Gloeothece</taxon>
        <taxon>Gloeothece citriformis</taxon>
    </lineage>
</organism>
<dbReference type="HOGENOM" id="CLU_014793_3_4_3"/>
<dbReference type="Proteomes" id="UP000002384">
    <property type="component" value="Chromosome"/>
</dbReference>
<dbReference type="InterPro" id="IPR013325">
    <property type="entry name" value="RNA_pol_sigma_r2"/>
</dbReference>
<dbReference type="NCBIfam" id="TIGR02937">
    <property type="entry name" value="sigma70-ECF"/>
    <property type="match status" value="1"/>
</dbReference>
<dbReference type="InterPro" id="IPR036388">
    <property type="entry name" value="WH-like_DNA-bd_sf"/>
</dbReference>
<evidence type="ECO:0000256" key="4">
    <source>
        <dbReference type="ARBA" id="ARBA00023125"/>
    </source>
</evidence>
<dbReference type="Gene3D" id="1.10.601.10">
    <property type="entry name" value="RNA Polymerase Primary Sigma Factor"/>
    <property type="match status" value="1"/>
</dbReference>
<name>B7KCK0_GLOC7</name>
<dbReference type="FunFam" id="1.10.601.10:FF:000001">
    <property type="entry name" value="RNA polymerase sigma factor SigA"/>
    <property type="match status" value="1"/>
</dbReference>
<keyword evidence="4" id="KW-0238">DNA-binding</keyword>
<evidence type="ECO:0000256" key="2">
    <source>
        <dbReference type="ARBA" id="ARBA00023015"/>
    </source>
</evidence>
<dbReference type="InterPro" id="IPR013324">
    <property type="entry name" value="RNA_pol_sigma_r3/r4-like"/>
</dbReference>
<feature type="domain" description="RNA polymerase sigma-70" evidence="6">
    <location>
        <begin position="88"/>
        <end position="101"/>
    </location>
</feature>
<dbReference type="InterPro" id="IPR000943">
    <property type="entry name" value="RNA_pol_sigma70"/>
</dbReference>
<keyword evidence="8" id="KW-1185">Reference proteome</keyword>
<dbReference type="InterPro" id="IPR009042">
    <property type="entry name" value="RNA_pol_sigma70_r1_2"/>
</dbReference>